<proteinExistence type="predicted"/>
<dbReference type="GeneID" id="14917267"/>
<dbReference type="KEGG" id="acan:ACA1_087430"/>
<name>L8GWU8_ACACF</name>
<evidence type="ECO:0000313" key="1">
    <source>
        <dbReference type="EMBL" id="ELR16561.1"/>
    </source>
</evidence>
<reference evidence="1 2" key="1">
    <citation type="journal article" date="2013" name="Genome Biol.">
        <title>Genome of Acanthamoeba castellanii highlights extensive lateral gene transfer and early evolution of tyrosine kinase signaling.</title>
        <authorList>
            <person name="Clarke M."/>
            <person name="Lohan A.J."/>
            <person name="Liu B."/>
            <person name="Lagkouvardos I."/>
            <person name="Roy S."/>
            <person name="Zafar N."/>
            <person name="Bertelli C."/>
            <person name="Schilde C."/>
            <person name="Kianianmomeni A."/>
            <person name="Burglin T.R."/>
            <person name="Frech C."/>
            <person name="Turcotte B."/>
            <person name="Kopec K.O."/>
            <person name="Synnott J.M."/>
            <person name="Choo C."/>
            <person name="Paponov I."/>
            <person name="Finkler A."/>
            <person name="Soon Heng Tan C."/>
            <person name="Hutchins A.P."/>
            <person name="Weinmeier T."/>
            <person name="Rattei T."/>
            <person name="Chu J.S."/>
            <person name="Gimenez G."/>
            <person name="Irimia M."/>
            <person name="Rigden D.J."/>
            <person name="Fitzpatrick D.A."/>
            <person name="Lorenzo-Morales J."/>
            <person name="Bateman A."/>
            <person name="Chiu C.H."/>
            <person name="Tang P."/>
            <person name="Hegemann P."/>
            <person name="Fromm H."/>
            <person name="Raoult D."/>
            <person name="Greub G."/>
            <person name="Miranda-Saavedra D."/>
            <person name="Chen N."/>
            <person name="Nash P."/>
            <person name="Ginger M.L."/>
            <person name="Horn M."/>
            <person name="Schaap P."/>
            <person name="Caler L."/>
            <person name="Loftus B."/>
        </authorList>
    </citation>
    <scope>NUCLEOTIDE SEQUENCE [LARGE SCALE GENOMIC DNA]</scope>
    <source>
        <strain evidence="1 2">Neff</strain>
    </source>
</reference>
<protein>
    <submittedName>
        <fullName evidence="1">Uncharacterized protein</fullName>
    </submittedName>
</protein>
<dbReference type="VEuPathDB" id="AmoebaDB:ACA1_087430"/>
<gene>
    <name evidence="1" type="ORF">ACA1_087430</name>
</gene>
<evidence type="ECO:0000313" key="2">
    <source>
        <dbReference type="Proteomes" id="UP000011083"/>
    </source>
</evidence>
<keyword evidence="2" id="KW-1185">Reference proteome</keyword>
<sequence>MDPEVAATQVRQEYDVWARTRAVAYDQLPGQYDVDFHQANMDASYAMNWLNASYCTDPKHELRPSASSAP</sequence>
<dbReference type="EMBL" id="KB007985">
    <property type="protein sequence ID" value="ELR16561.1"/>
    <property type="molecule type" value="Genomic_DNA"/>
</dbReference>
<dbReference type="RefSeq" id="XP_004338574.1">
    <property type="nucleotide sequence ID" value="XM_004338526.1"/>
</dbReference>
<accession>L8GWU8</accession>
<dbReference type="AlphaFoldDB" id="L8GWU8"/>
<organism evidence="1 2">
    <name type="scientific">Acanthamoeba castellanii (strain ATCC 30010 / Neff)</name>
    <dbReference type="NCBI Taxonomy" id="1257118"/>
    <lineage>
        <taxon>Eukaryota</taxon>
        <taxon>Amoebozoa</taxon>
        <taxon>Discosea</taxon>
        <taxon>Longamoebia</taxon>
        <taxon>Centramoebida</taxon>
        <taxon>Acanthamoebidae</taxon>
        <taxon>Acanthamoeba</taxon>
    </lineage>
</organism>
<dbReference type="Proteomes" id="UP000011083">
    <property type="component" value="Unassembled WGS sequence"/>
</dbReference>